<dbReference type="Proteomes" id="UP000011080">
    <property type="component" value="Unassembled WGS sequence"/>
</dbReference>
<dbReference type="Gene3D" id="3.30.70.600">
    <property type="entry name" value="Ribosomal protein S10 domain"/>
    <property type="match status" value="1"/>
</dbReference>
<keyword evidence="1" id="KW-1133">Transmembrane helix</keyword>
<dbReference type="SUPFAM" id="SSF54999">
    <property type="entry name" value="Ribosomal protein S10"/>
    <property type="match status" value="1"/>
</dbReference>
<name>L8IDY8_9CETA</name>
<evidence type="ECO:0000313" key="2">
    <source>
        <dbReference type="EMBL" id="ELR53357.1"/>
    </source>
</evidence>
<feature type="transmembrane region" description="Helical" evidence="1">
    <location>
        <begin position="40"/>
        <end position="60"/>
    </location>
</feature>
<sequence>MHDQAIRNNKVKRGEEEDAGALAASPAVAFCHPKAGERSLSVLGTLVFSFGTILHGWLWFVCLASDVTLFPHDYQVVAASSSEEILGNTVDNLESRLYFFPKDDLIWSRYIGCSFLGTLVYVCLLTRRRLRWHKLYADLIRGMKKKNLKVKGPGGMPTETLRTTTRKSLCASLFFKSPIHYDLSNSALECPMTGCLALAAGAPRSSIHTQAMLWQRLPQCFFGYHINPCQTFK</sequence>
<keyword evidence="1" id="KW-0812">Transmembrane</keyword>
<dbReference type="InterPro" id="IPR036838">
    <property type="entry name" value="Ribosomal_uS10_dom_sf"/>
</dbReference>
<reference evidence="2 3" key="1">
    <citation type="journal article" date="2012" name="Nat. Genet.">
        <title>The yak genome and adaptation to life at high altitude.</title>
        <authorList>
            <person name="Qiu Q."/>
            <person name="Zhang G."/>
            <person name="Ma T."/>
            <person name="Qian W."/>
            <person name="Wang J."/>
            <person name="Ye Z."/>
            <person name="Cao C."/>
            <person name="Hu Q."/>
            <person name="Kim J."/>
            <person name="Larkin D.M."/>
            <person name="Auvil L."/>
            <person name="Capitanu B."/>
            <person name="Ma J."/>
            <person name="Lewin H.A."/>
            <person name="Qian X."/>
            <person name="Lang Y."/>
            <person name="Zhou R."/>
            <person name="Wang L."/>
            <person name="Wang K."/>
            <person name="Xia J."/>
            <person name="Liao S."/>
            <person name="Pan S."/>
            <person name="Lu X."/>
            <person name="Hou H."/>
            <person name="Wang Y."/>
            <person name="Zang X."/>
            <person name="Yin Y."/>
            <person name="Ma H."/>
            <person name="Zhang J."/>
            <person name="Wang Z."/>
            <person name="Zhang Y."/>
            <person name="Zhang D."/>
            <person name="Yonezawa T."/>
            <person name="Hasegawa M."/>
            <person name="Zhong Y."/>
            <person name="Liu W."/>
            <person name="Zhang Y."/>
            <person name="Huang Z."/>
            <person name="Zhang S."/>
            <person name="Long R."/>
            <person name="Yang H."/>
            <person name="Wang J."/>
            <person name="Lenstra J.A."/>
            <person name="Cooper D.N."/>
            <person name="Wu Y."/>
            <person name="Wang J."/>
            <person name="Shi P."/>
            <person name="Wang J."/>
            <person name="Liu J."/>
        </authorList>
    </citation>
    <scope>NUCLEOTIDE SEQUENCE [LARGE SCALE GENOMIC DNA]</scope>
    <source>
        <strain evidence="3">yakQH1</strain>
    </source>
</reference>
<feature type="transmembrane region" description="Helical" evidence="1">
    <location>
        <begin position="106"/>
        <end position="125"/>
    </location>
</feature>
<gene>
    <name evidence="2" type="ORF">M91_07656</name>
</gene>
<keyword evidence="1" id="KW-0472">Membrane</keyword>
<accession>L8IDY8</accession>
<evidence type="ECO:0000313" key="3">
    <source>
        <dbReference type="Proteomes" id="UP000011080"/>
    </source>
</evidence>
<organism evidence="2 3">
    <name type="scientific">Bos mutus</name>
    <name type="common">wild yak</name>
    <dbReference type="NCBI Taxonomy" id="72004"/>
    <lineage>
        <taxon>Eukaryota</taxon>
        <taxon>Metazoa</taxon>
        <taxon>Chordata</taxon>
        <taxon>Craniata</taxon>
        <taxon>Vertebrata</taxon>
        <taxon>Euteleostomi</taxon>
        <taxon>Mammalia</taxon>
        <taxon>Eutheria</taxon>
        <taxon>Laurasiatheria</taxon>
        <taxon>Artiodactyla</taxon>
        <taxon>Ruminantia</taxon>
        <taxon>Pecora</taxon>
        <taxon>Bovidae</taxon>
        <taxon>Bovinae</taxon>
        <taxon>Bos</taxon>
    </lineage>
</organism>
<dbReference type="EMBL" id="JH881596">
    <property type="protein sequence ID" value="ELR53357.1"/>
    <property type="molecule type" value="Genomic_DNA"/>
</dbReference>
<evidence type="ECO:0000256" key="1">
    <source>
        <dbReference type="SAM" id="Phobius"/>
    </source>
</evidence>
<proteinExistence type="predicted"/>
<dbReference type="AlphaFoldDB" id="L8IDY8"/>
<protein>
    <submittedName>
        <fullName evidence="2">Uncharacterized protein</fullName>
    </submittedName>
</protein>